<proteinExistence type="predicted"/>
<accession>A0A7K0DLB6</accession>
<dbReference type="InterPro" id="IPR008538">
    <property type="entry name" value="Uma2"/>
</dbReference>
<protein>
    <recommendedName>
        <fullName evidence="2">Putative restriction endonuclease domain-containing protein</fullName>
    </recommendedName>
</protein>
<organism evidence="3 4">
    <name type="scientific">Nocardia aurantia</name>
    <dbReference type="NCBI Taxonomy" id="2585199"/>
    <lineage>
        <taxon>Bacteria</taxon>
        <taxon>Bacillati</taxon>
        <taxon>Actinomycetota</taxon>
        <taxon>Actinomycetes</taxon>
        <taxon>Mycobacteriales</taxon>
        <taxon>Nocardiaceae</taxon>
        <taxon>Nocardia</taxon>
    </lineage>
</organism>
<dbReference type="CDD" id="cd06260">
    <property type="entry name" value="DUF820-like"/>
    <property type="match status" value="1"/>
</dbReference>
<dbReference type="EMBL" id="WEGI01000004">
    <property type="protein sequence ID" value="MQY26556.1"/>
    <property type="molecule type" value="Genomic_DNA"/>
</dbReference>
<feature type="domain" description="Putative restriction endonuclease" evidence="2">
    <location>
        <begin position="13"/>
        <end position="188"/>
    </location>
</feature>
<gene>
    <name evidence="3" type="ORF">NRB56_21270</name>
</gene>
<dbReference type="OrthoDB" id="4537149at2"/>
<evidence type="ECO:0000313" key="3">
    <source>
        <dbReference type="EMBL" id="MQY26556.1"/>
    </source>
</evidence>
<keyword evidence="4" id="KW-1185">Reference proteome</keyword>
<sequence length="197" mass="22057">MVIVHKDHDVTVSEFERIAHAVERESDSVRLEYIDGRMGVKGMPDGDHGGILNWLLTMLWPLGPALFLHVVGQGLRVDSYRKGRARPDAVVAPPKAFVGCGEWAPADQVSMAVEVTSYDSDTNQRDRIEKPAAYARTPIPIYLLIDRQKSEMVVYSAPDPDAGLYREIHRYAFGEKVPLPRPLNFELDTAAMLDWLG</sequence>
<keyword evidence="1" id="KW-0472">Membrane</keyword>
<evidence type="ECO:0000259" key="2">
    <source>
        <dbReference type="Pfam" id="PF05685"/>
    </source>
</evidence>
<dbReference type="InterPro" id="IPR011335">
    <property type="entry name" value="Restrct_endonuc-II-like"/>
</dbReference>
<feature type="transmembrane region" description="Helical" evidence="1">
    <location>
        <begin position="51"/>
        <end position="72"/>
    </location>
</feature>
<keyword evidence="1" id="KW-1133">Transmembrane helix</keyword>
<dbReference type="Proteomes" id="UP000431401">
    <property type="component" value="Unassembled WGS sequence"/>
</dbReference>
<dbReference type="PANTHER" id="PTHR35400:SF3">
    <property type="entry name" value="SLL1072 PROTEIN"/>
    <property type="match status" value="1"/>
</dbReference>
<dbReference type="AlphaFoldDB" id="A0A7K0DLB6"/>
<dbReference type="PANTHER" id="PTHR35400">
    <property type="entry name" value="SLR1083 PROTEIN"/>
    <property type="match status" value="1"/>
</dbReference>
<dbReference type="Pfam" id="PF05685">
    <property type="entry name" value="Uma2"/>
    <property type="match status" value="1"/>
</dbReference>
<evidence type="ECO:0000256" key="1">
    <source>
        <dbReference type="SAM" id="Phobius"/>
    </source>
</evidence>
<comment type="caution">
    <text evidence="3">The sequence shown here is derived from an EMBL/GenBank/DDBJ whole genome shotgun (WGS) entry which is preliminary data.</text>
</comment>
<reference evidence="3 4" key="1">
    <citation type="submission" date="2019-10" db="EMBL/GenBank/DDBJ databases">
        <title>Nocardia macrotermitis sp. nov. and Nocardia aurantia sp. nov., isolated from the gut of fungus growing-termite Macrotermes natalensis.</title>
        <authorList>
            <person name="Benndorf R."/>
            <person name="Schwitalla J."/>
            <person name="Martin K."/>
            <person name="De Beer W."/>
            <person name="Kaster A.-K."/>
            <person name="Vollmers J."/>
            <person name="Poulsen M."/>
            <person name="Beemelmanns C."/>
        </authorList>
    </citation>
    <scope>NUCLEOTIDE SEQUENCE [LARGE SCALE GENOMIC DNA]</scope>
    <source>
        <strain evidence="3 4">RB56</strain>
    </source>
</reference>
<dbReference type="InterPro" id="IPR012296">
    <property type="entry name" value="Nuclease_put_TT1808"/>
</dbReference>
<name>A0A7K0DLB6_9NOCA</name>
<dbReference type="Gene3D" id="3.90.1570.10">
    <property type="entry name" value="tt1808, chain A"/>
    <property type="match status" value="1"/>
</dbReference>
<evidence type="ECO:0000313" key="4">
    <source>
        <dbReference type="Proteomes" id="UP000431401"/>
    </source>
</evidence>
<keyword evidence="1" id="KW-0812">Transmembrane</keyword>
<dbReference type="RefSeq" id="WP_153340870.1">
    <property type="nucleotide sequence ID" value="NZ_WEGI01000004.1"/>
</dbReference>
<dbReference type="SUPFAM" id="SSF52980">
    <property type="entry name" value="Restriction endonuclease-like"/>
    <property type="match status" value="1"/>
</dbReference>